<dbReference type="AlphaFoldDB" id="A0A9Q8QM91"/>
<dbReference type="KEGG" id="ptkz:JDV02_009555"/>
<evidence type="ECO:0000313" key="2">
    <source>
        <dbReference type="Proteomes" id="UP000829364"/>
    </source>
</evidence>
<evidence type="ECO:0000313" key="1">
    <source>
        <dbReference type="EMBL" id="UNI23754.1"/>
    </source>
</evidence>
<dbReference type="GeneID" id="72071500"/>
<dbReference type="RefSeq" id="XP_047847235.1">
    <property type="nucleotide sequence ID" value="XM_047991224.1"/>
</dbReference>
<sequence length="218" mass="23657">MLPVYHAPSITIATDTADISRVGHGIDALTKGELAQCYLLETFDMSSMSLCSPCRFFQAKKPAWPGGKDVEDHLKSSGNPDPHRARPAKLKTLVVRDVSLQAVQGIKDLRFLVGYVKKKPNIYSALRAVVLQHMQATQILLHDPHLPLAACSVTDLSHNLQCASEGAQVLVEMEDSRSERCHGLEAGEGLVVFVRVDACGEGGNLGTGEHLWTHLVGL</sequence>
<name>A0A9Q8QM91_9HYPO</name>
<protein>
    <submittedName>
        <fullName evidence="1">Uncharacterized protein</fullName>
    </submittedName>
</protein>
<gene>
    <name evidence="1" type="ORF">JDV02_009555</name>
</gene>
<keyword evidence="2" id="KW-1185">Reference proteome</keyword>
<proteinExistence type="predicted"/>
<dbReference type="Proteomes" id="UP000829364">
    <property type="component" value="Chromosome 10"/>
</dbReference>
<dbReference type="EMBL" id="CP086363">
    <property type="protein sequence ID" value="UNI23754.1"/>
    <property type="molecule type" value="Genomic_DNA"/>
</dbReference>
<reference evidence="1" key="1">
    <citation type="submission" date="2021-11" db="EMBL/GenBank/DDBJ databases">
        <title>Purpureocillium_takamizusanense_genome.</title>
        <authorList>
            <person name="Nguyen N.-H."/>
        </authorList>
    </citation>
    <scope>NUCLEOTIDE SEQUENCE</scope>
    <source>
        <strain evidence="1">PT3</strain>
    </source>
</reference>
<organism evidence="1 2">
    <name type="scientific">Purpureocillium takamizusanense</name>
    <dbReference type="NCBI Taxonomy" id="2060973"/>
    <lineage>
        <taxon>Eukaryota</taxon>
        <taxon>Fungi</taxon>
        <taxon>Dikarya</taxon>
        <taxon>Ascomycota</taxon>
        <taxon>Pezizomycotina</taxon>
        <taxon>Sordariomycetes</taxon>
        <taxon>Hypocreomycetidae</taxon>
        <taxon>Hypocreales</taxon>
        <taxon>Ophiocordycipitaceae</taxon>
        <taxon>Purpureocillium</taxon>
    </lineage>
</organism>
<accession>A0A9Q8QM91</accession>